<evidence type="ECO:0000313" key="1">
    <source>
        <dbReference type="EMBL" id="QDV71463.1"/>
    </source>
</evidence>
<dbReference type="RefSeq" id="WP_145102011.1">
    <property type="nucleotide sequence ID" value="NZ_CP036348.1"/>
</dbReference>
<dbReference type="EMBL" id="CP036348">
    <property type="protein sequence ID" value="QDV71463.1"/>
    <property type="molecule type" value="Genomic_DNA"/>
</dbReference>
<dbReference type="AlphaFoldDB" id="A0A518K0Z4"/>
<organism evidence="1 2">
    <name type="scientific">Rosistilla carotiformis</name>
    <dbReference type="NCBI Taxonomy" id="2528017"/>
    <lineage>
        <taxon>Bacteria</taxon>
        <taxon>Pseudomonadati</taxon>
        <taxon>Planctomycetota</taxon>
        <taxon>Planctomycetia</taxon>
        <taxon>Pirellulales</taxon>
        <taxon>Pirellulaceae</taxon>
        <taxon>Rosistilla</taxon>
    </lineage>
</organism>
<dbReference type="KEGG" id="rcf:Poly24_51990"/>
<reference evidence="1 2" key="1">
    <citation type="submission" date="2019-02" db="EMBL/GenBank/DDBJ databases">
        <title>Deep-cultivation of Planctomycetes and their phenomic and genomic characterization uncovers novel biology.</title>
        <authorList>
            <person name="Wiegand S."/>
            <person name="Jogler M."/>
            <person name="Boedeker C."/>
            <person name="Pinto D."/>
            <person name="Vollmers J."/>
            <person name="Rivas-Marin E."/>
            <person name="Kohn T."/>
            <person name="Peeters S.H."/>
            <person name="Heuer A."/>
            <person name="Rast P."/>
            <person name="Oberbeckmann S."/>
            <person name="Bunk B."/>
            <person name="Jeske O."/>
            <person name="Meyerdierks A."/>
            <person name="Storesund J.E."/>
            <person name="Kallscheuer N."/>
            <person name="Luecker S."/>
            <person name="Lage O.M."/>
            <person name="Pohl T."/>
            <person name="Merkel B.J."/>
            <person name="Hornburger P."/>
            <person name="Mueller R.-W."/>
            <person name="Bruemmer F."/>
            <person name="Labrenz M."/>
            <person name="Spormann A.M."/>
            <person name="Op den Camp H."/>
            <person name="Overmann J."/>
            <person name="Amann R."/>
            <person name="Jetten M.S.M."/>
            <person name="Mascher T."/>
            <person name="Medema M.H."/>
            <person name="Devos D.P."/>
            <person name="Kaster A.-K."/>
            <person name="Ovreas L."/>
            <person name="Rohde M."/>
            <person name="Galperin M.Y."/>
            <person name="Jogler C."/>
        </authorList>
    </citation>
    <scope>NUCLEOTIDE SEQUENCE [LARGE SCALE GENOMIC DNA]</scope>
    <source>
        <strain evidence="1 2">Poly24</strain>
    </source>
</reference>
<keyword evidence="2" id="KW-1185">Reference proteome</keyword>
<dbReference type="OrthoDB" id="252101at2"/>
<evidence type="ECO:0000313" key="2">
    <source>
        <dbReference type="Proteomes" id="UP000315082"/>
    </source>
</evidence>
<dbReference type="CDD" id="cd00761">
    <property type="entry name" value="Glyco_tranf_GTA_type"/>
    <property type="match status" value="1"/>
</dbReference>
<proteinExistence type="predicted"/>
<protein>
    <recommendedName>
        <fullName evidence="3">Glycosyl transferase family 2</fullName>
    </recommendedName>
</protein>
<dbReference type="Proteomes" id="UP000315082">
    <property type="component" value="Chromosome"/>
</dbReference>
<gene>
    <name evidence="1" type="ORF">Poly24_51990</name>
</gene>
<evidence type="ECO:0008006" key="3">
    <source>
        <dbReference type="Google" id="ProtNLM"/>
    </source>
</evidence>
<dbReference type="InterPro" id="IPR029044">
    <property type="entry name" value="Nucleotide-diphossugar_trans"/>
</dbReference>
<sequence>MPRLSIIIPLRSHSEDFETTLVSVLENRPDDCEVIVAHDGSYEDPFELAGEVCFAVGSDCSLLNLVRAGSEIATSPIVHVLADGFQATAGWTDYVDETFADHDVACASPLVCDMDDHELILAAGWANHALRLRRPIASGATAVGRLEAARISGLFLAASFWKVSALRQLLKARSVATAADFEAVCARWLKKEDYQIQIAVDSRVTTYEDAPELESVGFRTGFQLHCASPASGVPATIGFAMLSCLTQPHRISSWTTAAGRIAASIWGGKRRHAIDRDLKAILSASISGTSAFEDETPQTLAFPVASEPLRRAA</sequence>
<name>A0A518K0Z4_9BACT</name>
<dbReference type="SUPFAM" id="SSF53448">
    <property type="entry name" value="Nucleotide-diphospho-sugar transferases"/>
    <property type="match status" value="1"/>
</dbReference>
<accession>A0A518K0Z4</accession>